<evidence type="ECO:0000313" key="2">
    <source>
        <dbReference type="EMBL" id="MBA0786749.1"/>
    </source>
</evidence>
<accession>A0A7J9FN75</accession>
<gene>
    <name evidence="2" type="ORF">Gotri_026819</name>
</gene>
<comment type="caution">
    <text evidence="2">The sequence shown here is derived from an EMBL/GenBank/DDBJ whole genome shotgun (WGS) entry which is preliminary data.</text>
</comment>
<organism evidence="2 3">
    <name type="scientific">Gossypium trilobum</name>
    <dbReference type="NCBI Taxonomy" id="34281"/>
    <lineage>
        <taxon>Eukaryota</taxon>
        <taxon>Viridiplantae</taxon>
        <taxon>Streptophyta</taxon>
        <taxon>Embryophyta</taxon>
        <taxon>Tracheophyta</taxon>
        <taxon>Spermatophyta</taxon>
        <taxon>Magnoliopsida</taxon>
        <taxon>eudicotyledons</taxon>
        <taxon>Gunneridae</taxon>
        <taxon>Pentapetalae</taxon>
        <taxon>rosids</taxon>
        <taxon>malvids</taxon>
        <taxon>Malvales</taxon>
        <taxon>Malvaceae</taxon>
        <taxon>Malvoideae</taxon>
        <taxon>Gossypium</taxon>
    </lineage>
</organism>
<name>A0A7J9FN75_9ROSI</name>
<dbReference type="Proteomes" id="UP000593568">
    <property type="component" value="Unassembled WGS sequence"/>
</dbReference>
<dbReference type="PANTHER" id="PTHR31973">
    <property type="entry name" value="POLYPROTEIN, PUTATIVE-RELATED"/>
    <property type="match status" value="1"/>
</dbReference>
<feature type="compositionally biased region" description="Basic and acidic residues" evidence="1">
    <location>
        <begin position="89"/>
        <end position="105"/>
    </location>
</feature>
<dbReference type="PANTHER" id="PTHR31973:SF187">
    <property type="entry name" value="MUTATOR TRANSPOSASE MUDRA PROTEIN"/>
    <property type="match status" value="1"/>
</dbReference>
<dbReference type="EMBL" id="JABEZW010224321">
    <property type="protein sequence ID" value="MBA0786749.1"/>
    <property type="molecule type" value="Genomic_DNA"/>
</dbReference>
<dbReference type="AlphaFoldDB" id="A0A7J9FN75"/>
<keyword evidence="3" id="KW-1185">Reference proteome</keyword>
<feature type="region of interest" description="Disordered" evidence="1">
    <location>
        <begin position="86"/>
        <end position="140"/>
    </location>
</feature>
<sequence length="289" mass="33005">MCVIDSEPLVEQDNNASHVYENDDFGVGEGVVLGAIEGSDEGDCEGDGKGVGQGAFEADGEREDVDWQDVDEVYMVNVKYLSDGERDEELQTARDKSPKKRHDESTQEVNGYETDYYESNDHGSIVESSSKEEHERGARRRKKFPVYNLNNENPKLCLGMLFRDGKTYSKVSRRELKIVTNEPKRIKVKCIASAKCPWRIFASYNKRSKCLQVTSFHEKHNCCVSFKNKMVNFAIISNHFEATIKDHPKMKLQEIQQRVASQLHVNVNLTKCRRAKKKVNKRLAGSFKE</sequence>
<evidence type="ECO:0000256" key="1">
    <source>
        <dbReference type="SAM" id="MobiDB-lite"/>
    </source>
</evidence>
<protein>
    <recommendedName>
        <fullName evidence="4">Transposase MuDR plant domain-containing protein</fullName>
    </recommendedName>
</protein>
<feature type="region of interest" description="Disordered" evidence="1">
    <location>
        <begin position="38"/>
        <end position="63"/>
    </location>
</feature>
<proteinExistence type="predicted"/>
<evidence type="ECO:0008006" key="4">
    <source>
        <dbReference type="Google" id="ProtNLM"/>
    </source>
</evidence>
<evidence type="ECO:0000313" key="3">
    <source>
        <dbReference type="Proteomes" id="UP000593568"/>
    </source>
</evidence>
<reference evidence="2 3" key="1">
    <citation type="journal article" date="2019" name="Genome Biol. Evol.">
        <title>Insights into the evolution of the New World diploid cottons (Gossypium, subgenus Houzingenia) based on genome sequencing.</title>
        <authorList>
            <person name="Grover C.E."/>
            <person name="Arick M.A. 2nd"/>
            <person name="Thrash A."/>
            <person name="Conover J.L."/>
            <person name="Sanders W.S."/>
            <person name="Peterson D.G."/>
            <person name="Frelichowski J.E."/>
            <person name="Scheffler J.A."/>
            <person name="Scheffler B.E."/>
            <person name="Wendel J.F."/>
        </authorList>
    </citation>
    <scope>NUCLEOTIDE SEQUENCE [LARGE SCALE GENOMIC DNA]</scope>
    <source>
        <strain evidence="2">8</strain>
        <tissue evidence="2">Leaf</tissue>
    </source>
</reference>